<evidence type="ECO:0000256" key="2">
    <source>
        <dbReference type="ARBA" id="ARBA00023002"/>
    </source>
</evidence>
<dbReference type="InterPro" id="IPR050097">
    <property type="entry name" value="Ferredoxin-NADP_redctase_2"/>
</dbReference>
<keyword evidence="1" id="KW-0285">Flavoprotein</keyword>
<dbReference type="Pfam" id="PF07992">
    <property type="entry name" value="Pyr_redox_2"/>
    <property type="match status" value="1"/>
</dbReference>
<dbReference type="Gene3D" id="3.40.50.2300">
    <property type="match status" value="1"/>
</dbReference>
<evidence type="ECO:0000256" key="1">
    <source>
        <dbReference type="ARBA" id="ARBA00022630"/>
    </source>
</evidence>
<dbReference type="PROSITE" id="PS50110">
    <property type="entry name" value="RESPONSE_REGULATORY"/>
    <property type="match status" value="1"/>
</dbReference>
<dbReference type="SUPFAM" id="SSF51905">
    <property type="entry name" value="FAD/NAD(P)-binding domain"/>
    <property type="match status" value="1"/>
</dbReference>
<dbReference type="SUPFAM" id="SSF52172">
    <property type="entry name" value="CheY-like"/>
    <property type="match status" value="1"/>
</dbReference>
<keyword evidence="3" id="KW-0597">Phosphoprotein</keyword>
<evidence type="ECO:0000313" key="6">
    <source>
        <dbReference type="Proteomes" id="UP000829925"/>
    </source>
</evidence>
<dbReference type="PRINTS" id="PR00469">
    <property type="entry name" value="PNDRDTASEII"/>
</dbReference>
<feature type="modified residue" description="4-aspartylphosphate" evidence="3">
    <location>
        <position position="65"/>
    </location>
</feature>
<protein>
    <submittedName>
        <fullName evidence="5">FAD-dependent oxidoreductase</fullName>
    </submittedName>
</protein>
<dbReference type="EMBL" id="CP095053">
    <property type="protein sequence ID" value="UOR07676.1"/>
    <property type="molecule type" value="Genomic_DNA"/>
</dbReference>
<gene>
    <name evidence="5" type="ORF">MUN82_19280</name>
</gene>
<dbReference type="Gene3D" id="3.50.50.60">
    <property type="entry name" value="FAD/NAD(P)-binding domain"/>
    <property type="match status" value="2"/>
</dbReference>
<dbReference type="PRINTS" id="PR00368">
    <property type="entry name" value="FADPNR"/>
</dbReference>
<name>A0A8T9T6J7_9BACT</name>
<dbReference type="InterPro" id="IPR023753">
    <property type="entry name" value="FAD/NAD-binding_dom"/>
</dbReference>
<keyword evidence="2" id="KW-0560">Oxidoreductase</keyword>
<dbReference type="Proteomes" id="UP000829925">
    <property type="component" value="Chromosome"/>
</dbReference>
<dbReference type="InterPro" id="IPR001789">
    <property type="entry name" value="Sig_transdc_resp-reg_receiver"/>
</dbReference>
<dbReference type="GO" id="GO:0000160">
    <property type="term" value="P:phosphorelay signal transduction system"/>
    <property type="evidence" value="ECO:0007669"/>
    <property type="project" value="InterPro"/>
</dbReference>
<evidence type="ECO:0000313" key="5">
    <source>
        <dbReference type="EMBL" id="UOR07676.1"/>
    </source>
</evidence>
<dbReference type="KEGG" id="haei:MUN82_19280"/>
<dbReference type="Pfam" id="PF00072">
    <property type="entry name" value="Response_reg"/>
    <property type="match status" value="1"/>
</dbReference>
<sequence>MATDKKPIILAVDDDPQVLSAVDRDLRREFRRDYRILRASSGDEALEIIRELHQRQEPLALILADQRMPGLEGVELLEQARALFPSTKRVLLTAYADTTAAIRAINNAHLDYYLLKPWDPPEELLYPSLRDLLAAWQATYRPRFEGLRLIGFQWSPLSHELKDFLAGYMVPFQWLDYENNPEAEALLAGTEYTAAELPVVVFEDGTAMARPERAAIATKIGLASKAAQELYDVVVVGAGPAGLAAAVYGASEGLKTLVIERQAPGGQAGTSSRIENYLGFPTGLSGAELTHRAWMQATRLGAELLAPQEVQEMCIQDGYYKVLTLTDGSEIRTRAVVLTTGVSYRQLQVPGMDRLNGAGIYYGAARTEARSCEQRDVYIVGGGNSAGQAAMYLATYARHVYILIRGESLAASMSAYLIEQIGNTPNITIMPYTQVQEVRGDGHLEEVVINNNGQVEAREAQALFIFIGTKPSTEWVQASVICDPKGFLLTGRDLVADPRYPQAWKHNREPYLLETCVPGVFAAGDARTGAMARVASAVGEGSMAIKFVHQYLDE</sequence>
<feature type="domain" description="Response regulatory" evidence="4">
    <location>
        <begin position="8"/>
        <end position="131"/>
    </location>
</feature>
<evidence type="ECO:0000259" key="4">
    <source>
        <dbReference type="PROSITE" id="PS50110"/>
    </source>
</evidence>
<dbReference type="InterPro" id="IPR011006">
    <property type="entry name" value="CheY-like_superfamily"/>
</dbReference>
<keyword evidence="6" id="KW-1185">Reference proteome</keyword>
<dbReference type="GO" id="GO:0016491">
    <property type="term" value="F:oxidoreductase activity"/>
    <property type="evidence" value="ECO:0007669"/>
    <property type="project" value="UniProtKB-KW"/>
</dbReference>
<dbReference type="Gene3D" id="3.40.30.10">
    <property type="entry name" value="Glutaredoxin"/>
    <property type="match status" value="1"/>
</dbReference>
<dbReference type="AlphaFoldDB" id="A0A8T9T6J7"/>
<dbReference type="SMART" id="SM00448">
    <property type="entry name" value="REC"/>
    <property type="match status" value="1"/>
</dbReference>
<dbReference type="PANTHER" id="PTHR48105">
    <property type="entry name" value="THIOREDOXIN REDUCTASE 1-RELATED-RELATED"/>
    <property type="match status" value="1"/>
</dbReference>
<evidence type="ECO:0000256" key="3">
    <source>
        <dbReference type="PROSITE-ProRule" id="PRU00169"/>
    </source>
</evidence>
<dbReference type="InterPro" id="IPR036188">
    <property type="entry name" value="FAD/NAD-bd_sf"/>
</dbReference>
<accession>A0A8T9T6J7</accession>
<organism evidence="5 6">
    <name type="scientific">Hymenobacter aerilatus</name>
    <dbReference type="NCBI Taxonomy" id="2932251"/>
    <lineage>
        <taxon>Bacteria</taxon>
        <taxon>Pseudomonadati</taxon>
        <taxon>Bacteroidota</taxon>
        <taxon>Cytophagia</taxon>
        <taxon>Cytophagales</taxon>
        <taxon>Hymenobacteraceae</taxon>
        <taxon>Hymenobacter</taxon>
    </lineage>
</organism>
<reference evidence="5 6" key="1">
    <citation type="submission" date="2022-04" db="EMBL/GenBank/DDBJ databases">
        <title>Hymenobacter sp. isolated from the air.</title>
        <authorList>
            <person name="Won M."/>
            <person name="Lee C.-M."/>
            <person name="Woen H.-Y."/>
            <person name="Kwon S.-W."/>
        </authorList>
    </citation>
    <scope>NUCLEOTIDE SEQUENCE [LARGE SCALE GENOMIC DNA]</scope>
    <source>
        <strain evidence="6">5413 J-13</strain>
    </source>
</reference>
<proteinExistence type="predicted"/>